<evidence type="ECO:0000256" key="13">
    <source>
        <dbReference type="SAM" id="SignalP"/>
    </source>
</evidence>
<evidence type="ECO:0000259" key="14">
    <source>
        <dbReference type="PROSITE" id="PS51767"/>
    </source>
</evidence>
<keyword evidence="8 11" id="KW-1015">Disulfide bond</keyword>
<dbReference type="Pfam" id="PF00026">
    <property type="entry name" value="Asp"/>
    <property type="match status" value="2"/>
</dbReference>
<keyword evidence="6 12" id="KW-0064">Aspartyl protease</keyword>
<keyword evidence="9" id="KW-0325">Glycoprotein</keyword>
<evidence type="ECO:0000313" key="15">
    <source>
        <dbReference type="WBParaSite" id="SSTP_0000164500.1"/>
    </source>
</evidence>
<keyword evidence="3" id="KW-0964">Secreted</keyword>
<feature type="chain" id="PRO_5005327082" evidence="13">
    <location>
        <begin position="17"/>
        <end position="835"/>
    </location>
</feature>
<feature type="disulfide bond" evidence="11">
    <location>
        <begin position="104"/>
        <end position="141"/>
    </location>
</feature>
<feature type="domain" description="Peptidase A1" evidence="14">
    <location>
        <begin position="482"/>
        <end position="828"/>
    </location>
</feature>
<feature type="domain" description="Peptidase A1" evidence="14">
    <location>
        <begin position="73"/>
        <end position="419"/>
    </location>
</feature>
<dbReference type="InterPro" id="IPR021109">
    <property type="entry name" value="Peptidase_aspartic_dom_sf"/>
</dbReference>
<dbReference type="InterPro" id="IPR001969">
    <property type="entry name" value="Aspartic_peptidase_AS"/>
</dbReference>
<evidence type="ECO:0000256" key="7">
    <source>
        <dbReference type="ARBA" id="ARBA00022801"/>
    </source>
</evidence>
<feature type="active site" evidence="10">
    <location>
        <position position="91"/>
    </location>
</feature>
<evidence type="ECO:0000256" key="12">
    <source>
        <dbReference type="RuleBase" id="RU000454"/>
    </source>
</evidence>
<protein>
    <submittedName>
        <fullName evidence="15">Peptidase A1 domain-containing protein</fullName>
    </submittedName>
</protein>
<evidence type="ECO:0000256" key="5">
    <source>
        <dbReference type="ARBA" id="ARBA00022729"/>
    </source>
</evidence>
<dbReference type="PANTHER" id="PTHR47966:SF45">
    <property type="entry name" value="PEPTIDASE A1 DOMAIN-CONTAINING PROTEIN"/>
    <property type="match status" value="1"/>
</dbReference>
<dbReference type="GO" id="GO:0006508">
    <property type="term" value="P:proteolysis"/>
    <property type="evidence" value="ECO:0007669"/>
    <property type="project" value="UniProtKB-KW"/>
</dbReference>
<dbReference type="WBParaSite" id="SSTP_0000164500.1">
    <property type="protein sequence ID" value="SSTP_0000164500.1"/>
    <property type="gene ID" value="SSTP_0000164500"/>
</dbReference>
<evidence type="ECO:0000256" key="10">
    <source>
        <dbReference type="PIRSR" id="PIRSR601461-1"/>
    </source>
</evidence>
<dbReference type="STRING" id="6248.A0A0K0DWM8"/>
<dbReference type="GO" id="GO:0005576">
    <property type="term" value="C:extracellular region"/>
    <property type="evidence" value="ECO:0007669"/>
    <property type="project" value="UniProtKB-SubCell"/>
</dbReference>
<keyword evidence="7 12" id="KW-0378">Hydrolase</keyword>
<dbReference type="InterPro" id="IPR033121">
    <property type="entry name" value="PEPTIDASE_A1"/>
</dbReference>
<dbReference type="InterPro" id="IPR034164">
    <property type="entry name" value="Pepsin-like_dom"/>
</dbReference>
<dbReference type="FunFam" id="2.40.70.10:FF:000058">
    <property type="entry name" value="ASpartyl Protease"/>
    <property type="match status" value="2"/>
</dbReference>
<dbReference type="PROSITE" id="PS00141">
    <property type="entry name" value="ASP_PROTEASE"/>
    <property type="match status" value="4"/>
</dbReference>
<sequence length="835" mass="91534">MKFILALLPLICYISAIVFHHNIHKTESRRKRLIKEGKWKEYMKYKDYLRYNNKAQILASASQYVNDYDDMEYLGNITIGTPGQEFLVVLDTGSSNLWIPDITCGQGGSVDCPKYCSNAALCPFLCQLICCDKNKETKSNCDEKHKFDSSKSSTYVQNGTQWTIKYGSGGADGFFGQDTVTFIGMNARLTVPKILFGQAQHLSDDFKTDPADGILGLAFQSISVNGVLPPLIAASNQGLLDKPLFTVYLQHKGLVVGEHGGVYTYGGLDTTNCGPIIAYQKLSSATYWEFKMDSISFGTTSFNDGWNVISDTGTSLLAAPKMIAEAIASAAGAVHSDEYGSNVLDCGTKIPDMNLVIGSKTYVIKGDKLIDDVGMDNGQCMFGMFGMDIGMGLSFILGDPFIQSYCNIYDFGNQRIGFAEPIQATVVVQHNIHKIESRRKRLIKAGKWKEYLKYKEFMRHDAKAKILSSVSQRVNDYDDMEYLGNITIGTPGQQFLVILDTGSSDLWVPDITCGQGSSIDCPNYCSVDIICQILCDQRCCSRNNNAESICDNKRKFDSRNSSTYVSNGANWTITYGSGYAAGFVGQDTVTFIGINARLVIPNTIFGQARDISPDFQQDPADGILGLAFPSLSVENAIPPIILANNLGLLDKPLFTVYLKHKGMVMGQRGGVYTYGGLDTTNCGSVIAYQKLTSATYWEFKMDSISFGTTSFNNGWNVISDTGTSLLAAPTMIADSIARIAGAQFNMEYQFYVLNCTSKLPDMNLVIGSKTYAIKSDKLIDDVGIGNGQCMFGMFGMDVGMGLSFILGDPFIQSYCNIYDFGNQRIGFAPPIPVIS</sequence>
<dbReference type="SUPFAM" id="SSF50630">
    <property type="entry name" value="Acid proteases"/>
    <property type="match status" value="2"/>
</dbReference>
<dbReference type="GO" id="GO:0005764">
    <property type="term" value="C:lysosome"/>
    <property type="evidence" value="ECO:0007669"/>
    <property type="project" value="TreeGrafter"/>
</dbReference>
<dbReference type="InterPro" id="IPR001461">
    <property type="entry name" value="Aspartic_peptidase_A1"/>
</dbReference>
<evidence type="ECO:0000256" key="4">
    <source>
        <dbReference type="ARBA" id="ARBA00022670"/>
    </source>
</evidence>
<evidence type="ECO:0000256" key="2">
    <source>
        <dbReference type="ARBA" id="ARBA00007447"/>
    </source>
</evidence>
<feature type="active site" evidence="10">
    <location>
        <position position="311"/>
    </location>
</feature>
<evidence type="ECO:0000256" key="8">
    <source>
        <dbReference type="ARBA" id="ARBA00023157"/>
    </source>
</evidence>
<keyword evidence="5 13" id="KW-0732">Signal</keyword>
<name>A0A0K0DWM8_STRER</name>
<comment type="subcellular location">
    <subcellularLocation>
        <location evidence="1">Secreted</location>
    </subcellularLocation>
</comment>
<accession>A0A0K0DWM8</accession>
<proteinExistence type="inferred from homology"/>
<dbReference type="GO" id="GO:0004190">
    <property type="term" value="F:aspartic-type endopeptidase activity"/>
    <property type="evidence" value="ECO:0007669"/>
    <property type="project" value="UniProtKB-KW"/>
</dbReference>
<reference evidence="15" key="1">
    <citation type="submission" date="2015-08" db="UniProtKB">
        <authorList>
            <consortium name="WormBaseParasite"/>
        </authorList>
    </citation>
    <scope>IDENTIFICATION</scope>
</reference>
<evidence type="ECO:0000256" key="9">
    <source>
        <dbReference type="ARBA" id="ARBA00023180"/>
    </source>
</evidence>
<dbReference type="PRINTS" id="PR00792">
    <property type="entry name" value="PEPSIN"/>
</dbReference>
<dbReference type="PANTHER" id="PTHR47966">
    <property type="entry name" value="BETA-SITE APP-CLEAVING ENZYME, ISOFORM A-RELATED"/>
    <property type="match status" value="1"/>
</dbReference>
<dbReference type="Gene3D" id="2.40.70.10">
    <property type="entry name" value="Acid Proteases"/>
    <property type="match status" value="4"/>
</dbReference>
<organism evidence="15">
    <name type="scientific">Strongyloides stercoralis</name>
    <name type="common">Threadworm</name>
    <dbReference type="NCBI Taxonomy" id="6248"/>
    <lineage>
        <taxon>Eukaryota</taxon>
        <taxon>Metazoa</taxon>
        <taxon>Ecdysozoa</taxon>
        <taxon>Nematoda</taxon>
        <taxon>Chromadorea</taxon>
        <taxon>Rhabditida</taxon>
        <taxon>Tylenchina</taxon>
        <taxon>Panagrolaimomorpha</taxon>
        <taxon>Strongyloidoidea</taxon>
        <taxon>Strongyloididae</taxon>
        <taxon>Strongyloides</taxon>
    </lineage>
</organism>
<evidence type="ECO:0000256" key="11">
    <source>
        <dbReference type="PIRSR" id="PIRSR601461-2"/>
    </source>
</evidence>
<dbReference type="PROSITE" id="PS51767">
    <property type="entry name" value="PEPTIDASE_A1"/>
    <property type="match status" value="2"/>
</dbReference>
<dbReference type="AlphaFoldDB" id="A0A0K0DWM8"/>
<dbReference type="CDD" id="cd05471">
    <property type="entry name" value="pepsin_like"/>
    <property type="match status" value="2"/>
</dbReference>
<feature type="signal peptide" evidence="13">
    <location>
        <begin position="1"/>
        <end position="16"/>
    </location>
</feature>
<evidence type="ECO:0000256" key="3">
    <source>
        <dbReference type="ARBA" id="ARBA00022525"/>
    </source>
</evidence>
<evidence type="ECO:0000256" key="6">
    <source>
        <dbReference type="ARBA" id="ARBA00022750"/>
    </source>
</evidence>
<evidence type="ECO:0000256" key="1">
    <source>
        <dbReference type="ARBA" id="ARBA00004613"/>
    </source>
</evidence>
<keyword evidence="4 12" id="KW-0645">Protease</keyword>
<comment type="similarity">
    <text evidence="2 12">Belongs to the peptidase A1 family.</text>
</comment>